<feature type="transmembrane region" description="Helical" evidence="1">
    <location>
        <begin position="29"/>
        <end position="46"/>
    </location>
</feature>
<accession>A0ABZ2GWX7</accession>
<proteinExistence type="predicted"/>
<keyword evidence="1" id="KW-1133">Transmembrane helix</keyword>
<dbReference type="EMBL" id="CP135136">
    <property type="protein sequence ID" value="WWR11942.1"/>
    <property type="molecule type" value="Genomic_DNA"/>
</dbReference>
<keyword evidence="1" id="KW-0472">Membrane</keyword>
<evidence type="ECO:0000313" key="2">
    <source>
        <dbReference type="EMBL" id="WWR11942.1"/>
    </source>
</evidence>
<protein>
    <submittedName>
        <fullName evidence="2">Uncharacterized protein</fullName>
    </submittedName>
</protein>
<keyword evidence="1" id="KW-0812">Transmembrane</keyword>
<dbReference type="Proteomes" id="UP001360424">
    <property type="component" value="Chromosome"/>
</dbReference>
<evidence type="ECO:0000256" key="1">
    <source>
        <dbReference type="SAM" id="Phobius"/>
    </source>
</evidence>
<organism evidence="2 3">
    <name type="scientific">Candidatus Legionella polyplacis</name>
    <dbReference type="NCBI Taxonomy" id="2005262"/>
    <lineage>
        <taxon>Bacteria</taxon>
        <taxon>Pseudomonadati</taxon>
        <taxon>Pseudomonadota</taxon>
        <taxon>Gammaproteobacteria</taxon>
        <taxon>Legionellales</taxon>
        <taxon>Legionellaceae</taxon>
        <taxon>Legionella</taxon>
    </lineage>
</organism>
<keyword evidence="3" id="KW-1185">Reference proteome</keyword>
<evidence type="ECO:0000313" key="3">
    <source>
        <dbReference type="Proteomes" id="UP001360424"/>
    </source>
</evidence>
<name>A0ABZ2GWX7_9GAMM</name>
<reference evidence="2" key="1">
    <citation type="submission" date="2023-09" db="EMBL/GenBank/DDBJ databases">
        <title>Genomes of two closely related lineages of the louse Polyplax serrata with different host specificities.</title>
        <authorList>
            <person name="Martinu J."/>
            <person name="Tarabai H."/>
            <person name="Stefka J."/>
            <person name="Hypsa V."/>
        </authorList>
    </citation>
    <scope>NUCLEOTIDE SEQUENCE [LARGE SCALE GENOMIC DNA]</scope>
    <source>
        <strain evidence="2">HR10_N</strain>
    </source>
</reference>
<sequence length="57" mass="6880">MLVISINNFLDKKIGLLINGTKNMVVVKSYIFVTNVWCFSVFLRYYRYNKLYFDFIN</sequence>
<gene>
    <name evidence="2" type="ORF">RQL38_02165</name>
</gene>
<dbReference type="RefSeq" id="WP_338521429.1">
    <property type="nucleotide sequence ID" value="NZ_CP135136.1"/>
</dbReference>